<dbReference type="Proteomes" id="UP000494106">
    <property type="component" value="Unassembled WGS sequence"/>
</dbReference>
<organism evidence="1 2">
    <name type="scientific">Arctia plantaginis</name>
    <name type="common">Wood tiger moth</name>
    <name type="synonym">Phalaena plantaginis</name>
    <dbReference type="NCBI Taxonomy" id="874455"/>
    <lineage>
        <taxon>Eukaryota</taxon>
        <taxon>Metazoa</taxon>
        <taxon>Ecdysozoa</taxon>
        <taxon>Arthropoda</taxon>
        <taxon>Hexapoda</taxon>
        <taxon>Insecta</taxon>
        <taxon>Pterygota</taxon>
        <taxon>Neoptera</taxon>
        <taxon>Endopterygota</taxon>
        <taxon>Lepidoptera</taxon>
        <taxon>Glossata</taxon>
        <taxon>Ditrysia</taxon>
        <taxon>Noctuoidea</taxon>
        <taxon>Erebidae</taxon>
        <taxon>Arctiinae</taxon>
        <taxon>Arctia</taxon>
    </lineage>
</organism>
<dbReference type="AlphaFoldDB" id="A0A8S0Z163"/>
<proteinExistence type="predicted"/>
<accession>A0A8S0Z163</accession>
<sequence>MRILSSDRIAILSEHEDKLESLHRENELRSRLNNIEIKRVPMSNSENLFTIVTKIGDVIGCHIPKDQINYVARVPMRNDKNHKNVICSVDNSYLESYFVAAARKHKLLKVGELGLKG</sequence>
<reference evidence="1 2" key="1">
    <citation type="submission" date="2020-04" db="EMBL/GenBank/DDBJ databases">
        <authorList>
            <person name="Wallbank WR R."/>
            <person name="Pardo Diaz C."/>
            <person name="Kozak K."/>
            <person name="Martin S."/>
            <person name="Jiggins C."/>
            <person name="Moest M."/>
            <person name="Warren A I."/>
            <person name="Byers J.R.P. K."/>
            <person name="Montejo-Kovacevich G."/>
            <person name="Yen C E."/>
        </authorList>
    </citation>
    <scope>NUCLEOTIDE SEQUENCE [LARGE SCALE GENOMIC DNA]</scope>
</reference>
<evidence type="ECO:0000313" key="1">
    <source>
        <dbReference type="EMBL" id="CAB3225775.1"/>
    </source>
</evidence>
<comment type="caution">
    <text evidence="1">The sequence shown here is derived from an EMBL/GenBank/DDBJ whole genome shotgun (WGS) entry which is preliminary data.</text>
</comment>
<protein>
    <submittedName>
        <fullName evidence="1">Uncharacterized protein</fullName>
    </submittedName>
</protein>
<gene>
    <name evidence="1" type="ORF">APLA_LOCUS2582</name>
</gene>
<keyword evidence="2" id="KW-1185">Reference proteome</keyword>
<name>A0A8S0Z163_ARCPL</name>
<dbReference type="OrthoDB" id="5989141at2759"/>
<evidence type="ECO:0000313" key="2">
    <source>
        <dbReference type="Proteomes" id="UP000494106"/>
    </source>
</evidence>
<dbReference type="EMBL" id="CADEBC010000208">
    <property type="protein sequence ID" value="CAB3225775.1"/>
    <property type="molecule type" value="Genomic_DNA"/>
</dbReference>